<organism evidence="10 11">
    <name type="scientific">Abditibacterium utsteinense</name>
    <dbReference type="NCBI Taxonomy" id="1960156"/>
    <lineage>
        <taxon>Bacteria</taxon>
        <taxon>Pseudomonadati</taxon>
        <taxon>Abditibacteriota</taxon>
        <taxon>Abditibacteriia</taxon>
        <taxon>Abditibacteriales</taxon>
        <taxon>Abditibacteriaceae</taxon>
        <taxon>Abditibacterium</taxon>
    </lineage>
</organism>
<evidence type="ECO:0000256" key="4">
    <source>
        <dbReference type="ARBA" id="ARBA00022475"/>
    </source>
</evidence>
<name>A0A2S8SXA7_9BACT</name>
<dbReference type="InterPro" id="IPR002549">
    <property type="entry name" value="AI-2E-like"/>
</dbReference>
<feature type="transmembrane region" description="Helical" evidence="9">
    <location>
        <begin position="243"/>
        <end position="264"/>
    </location>
</feature>
<evidence type="ECO:0000256" key="8">
    <source>
        <dbReference type="SAM" id="MobiDB-lite"/>
    </source>
</evidence>
<comment type="similarity">
    <text evidence="2">Belongs to the autoinducer-2 exporter (AI-2E) (TC 2.A.86) family.</text>
</comment>
<evidence type="ECO:0000256" key="6">
    <source>
        <dbReference type="ARBA" id="ARBA00022989"/>
    </source>
</evidence>
<protein>
    <submittedName>
        <fullName evidence="10">Putative PurR-regulated permease PerM</fullName>
    </submittedName>
</protein>
<reference evidence="10 11" key="1">
    <citation type="journal article" date="2018" name="Syst. Appl. Microbiol.">
        <title>Abditibacterium utsteinense sp. nov., the first cultivated member of candidate phylum FBP, isolated from ice-free Antarctic soil samples.</title>
        <authorList>
            <person name="Tahon G."/>
            <person name="Tytgat B."/>
            <person name="Lebbe L."/>
            <person name="Carlier A."/>
            <person name="Willems A."/>
        </authorList>
    </citation>
    <scope>NUCLEOTIDE SEQUENCE [LARGE SCALE GENOMIC DNA]</scope>
    <source>
        <strain evidence="10 11">LMG 29911</strain>
    </source>
</reference>
<sequence length="388" mass="41384">MTKTLDSVILRYVGFGLIFLSAAVLLYLVRGALPVFVVGGIIAYALEPVLQKLEKSGRSRKSAVGFVFVIYLLLGLIFLSLLAAAFQQGLSLASNIPTYNRQVTALVQNNRRRLDESKLPKAVKASINDGIDTGLSRFGKQVPEIAPKIAAAGAAGVGTFLINLFLLNLITLGLMLEAQAIRGRILMLIPSPYRRDMTELSQSINELLGRYVRGQMIVCGTYGALCTVAFEVLSRVYGMQYPLVLGAMAATLYILPYFGPAIIFTSAGVAAYFTSAHPVPCALAALGSCIVLNLIVDYGVAPRVLGKGVGLHPLMVIFALLCGLQLAGPLGTVVAVPIFASLRVIAIYLFPQLAVPLPTESPEATSLDKPHDSTSEMTQRVAKAEASV</sequence>
<accession>A0A2S8SXA7</accession>
<evidence type="ECO:0000256" key="7">
    <source>
        <dbReference type="ARBA" id="ARBA00023136"/>
    </source>
</evidence>
<keyword evidence="6 9" id="KW-1133">Transmembrane helix</keyword>
<evidence type="ECO:0000256" key="2">
    <source>
        <dbReference type="ARBA" id="ARBA00009773"/>
    </source>
</evidence>
<feature type="transmembrane region" description="Helical" evidence="9">
    <location>
        <begin position="149"/>
        <end position="176"/>
    </location>
</feature>
<evidence type="ECO:0000313" key="10">
    <source>
        <dbReference type="EMBL" id="PQV65442.1"/>
    </source>
</evidence>
<comment type="subcellular location">
    <subcellularLocation>
        <location evidence="1">Cell membrane</location>
        <topology evidence="1">Multi-pass membrane protein</topology>
    </subcellularLocation>
</comment>
<dbReference type="AlphaFoldDB" id="A0A2S8SXA7"/>
<gene>
    <name evidence="10" type="ORF">B1R32_101184</name>
</gene>
<dbReference type="Pfam" id="PF01594">
    <property type="entry name" value="AI-2E_transport"/>
    <property type="match status" value="1"/>
</dbReference>
<feature type="transmembrane region" description="Helical" evidence="9">
    <location>
        <begin position="33"/>
        <end position="50"/>
    </location>
</feature>
<feature type="transmembrane region" description="Helical" evidence="9">
    <location>
        <begin position="62"/>
        <end position="86"/>
    </location>
</feature>
<feature type="transmembrane region" description="Helical" evidence="9">
    <location>
        <begin position="276"/>
        <end position="296"/>
    </location>
</feature>
<keyword evidence="11" id="KW-1185">Reference proteome</keyword>
<keyword evidence="5 9" id="KW-0812">Transmembrane</keyword>
<keyword evidence="7 9" id="KW-0472">Membrane</keyword>
<evidence type="ECO:0000256" key="3">
    <source>
        <dbReference type="ARBA" id="ARBA00022448"/>
    </source>
</evidence>
<dbReference type="OrthoDB" id="9793390at2"/>
<dbReference type="GO" id="GO:0055085">
    <property type="term" value="P:transmembrane transport"/>
    <property type="evidence" value="ECO:0007669"/>
    <property type="project" value="TreeGrafter"/>
</dbReference>
<dbReference type="PANTHER" id="PTHR21716">
    <property type="entry name" value="TRANSMEMBRANE PROTEIN"/>
    <property type="match status" value="1"/>
</dbReference>
<dbReference type="Proteomes" id="UP000237684">
    <property type="component" value="Unassembled WGS sequence"/>
</dbReference>
<evidence type="ECO:0000256" key="5">
    <source>
        <dbReference type="ARBA" id="ARBA00022692"/>
    </source>
</evidence>
<keyword evidence="4" id="KW-1003">Cell membrane</keyword>
<feature type="region of interest" description="Disordered" evidence="8">
    <location>
        <begin position="361"/>
        <end position="388"/>
    </location>
</feature>
<evidence type="ECO:0000313" key="11">
    <source>
        <dbReference type="Proteomes" id="UP000237684"/>
    </source>
</evidence>
<dbReference type="GO" id="GO:0005886">
    <property type="term" value="C:plasma membrane"/>
    <property type="evidence" value="ECO:0007669"/>
    <property type="project" value="UniProtKB-SubCell"/>
</dbReference>
<dbReference type="InParanoid" id="A0A2S8SXA7"/>
<dbReference type="EMBL" id="NIGF01000001">
    <property type="protein sequence ID" value="PQV65442.1"/>
    <property type="molecule type" value="Genomic_DNA"/>
</dbReference>
<keyword evidence="3" id="KW-0813">Transport</keyword>
<feature type="transmembrane region" description="Helical" evidence="9">
    <location>
        <begin position="308"/>
        <end position="327"/>
    </location>
</feature>
<proteinExistence type="inferred from homology"/>
<evidence type="ECO:0000256" key="9">
    <source>
        <dbReference type="SAM" id="Phobius"/>
    </source>
</evidence>
<feature type="transmembrane region" description="Helical" evidence="9">
    <location>
        <begin position="9"/>
        <end position="27"/>
    </location>
</feature>
<dbReference type="PANTHER" id="PTHR21716:SF53">
    <property type="entry name" value="PERMEASE PERM-RELATED"/>
    <property type="match status" value="1"/>
</dbReference>
<comment type="caution">
    <text evidence="10">The sequence shown here is derived from an EMBL/GenBank/DDBJ whole genome shotgun (WGS) entry which is preliminary data.</text>
</comment>
<evidence type="ECO:0000256" key="1">
    <source>
        <dbReference type="ARBA" id="ARBA00004651"/>
    </source>
</evidence>
<dbReference type="RefSeq" id="WP_105482177.1">
    <property type="nucleotide sequence ID" value="NZ_NIGF01000001.1"/>
</dbReference>